<evidence type="ECO:0000313" key="3">
    <source>
        <dbReference type="Proteomes" id="UP000242317"/>
    </source>
</evidence>
<feature type="region of interest" description="Disordered" evidence="1">
    <location>
        <begin position="164"/>
        <end position="192"/>
    </location>
</feature>
<reference evidence="3" key="1">
    <citation type="submission" date="2016-09" db="EMBL/GenBank/DDBJ databases">
        <authorList>
            <person name="Varghese N."/>
            <person name="Submissions S."/>
        </authorList>
    </citation>
    <scope>NUCLEOTIDE SEQUENCE [LARGE SCALE GENOMIC DNA]</scope>
    <source>
        <strain evidence="3">ANC 3699</strain>
    </source>
</reference>
<protein>
    <submittedName>
        <fullName evidence="2">Uncharacterized protein</fullName>
    </submittedName>
</protein>
<keyword evidence="3" id="KW-1185">Reference proteome</keyword>
<dbReference type="Proteomes" id="UP000242317">
    <property type="component" value="Unassembled WGS sequence"/>
</dbReference>
<dbReference type="AlphaFoldDB" id="A0A1G6IU34"/>
<name>A0A1G6IU34_9GAMM</name>
<dbReference type="OrthoDB" id="9992151at2"/>
<gene>
    <name evidence="2" type="ORF">SAMN05421749_103145</name>
</gene>
<evidence type="ECO:0000313" key="2">
    <source>
        <dbReference type="EMBL" id="SDC09943.1"/>
    </source>
</evidence>
<sequence length="192" mass="21874">MNFKIIFILLCLVALGVYGYPKYKLIQQEKQIHKSNIAIPSGSAVQRLMPFLDHQSKAEFYNQYPIFSIDIRLVDYEQTDAPEGSSAFLKKFSCGTLNGLKTNTALYRNAALNVNEKDAVEFQYFIKNNLGQTILQVSQKMDQCDNIDELRAIKDSKFEPKTLEEVQANQPQPNAQGLAEAEARNRQEERGF</sequence>
<accession>A0A1G6IU34</accession>
<feature type="compositionally biased region" description="Basic and acidic residues" evidence="1">
    <location>
        <begin position="181"/>
        <end position="192"/>
    </location>
</feature>
<organism evidence="2 3">
    <name type="scientific">Acinetobacter marinus</name>
    <dbReference type="NCBI Taxonomy" id="281375"/>
    <lineage>
        <taxon>Bacteria</taxon>
        <taxon>Pseudomonadati</taxon>
        <taxon>Pseudomonadota</taxon>
        <taxon>Gammaproteobacteria</taxon>
        <taxon>Moraxellales</taxon>
        <taxon>Moraxellaceae</taxon>
        <taxon>Acinetobacter</taxon>
    </lineage>
</organism>
<dbReference type="EMBL" id="FMYK01000003">
    <property type="protein sequence ID" value="SDC09943.1"/>
    <property type="molecule type" value="Genomic_DNA"/>
</dbReference>
<proteinExistence type="predicted"/>
<dbReference type="RefSeq" id="WP_092617842.1">
    <property type="nucleotide sequence ID" value="NZ_FMYK01000003.1"/>
</dbReference>
<evidence type="ECO:0000256" key="1">
    <source>
        <dbReference type="SAM" id="MobiDB-lite"/>
    </source>
</evidence>